<organism evidence="4">
    <name type="scientific">Zea mays</name>
    <name type="common">Maize</name>
    <dbReference type="NCBI Taxonomy" id="4577"/>
    <lineage>
        <taxon>Eukaryota</taxon>
        <taxon>Viridiplantae</taxon>
        <taxon>Streptophyta</taxon>
        <taxon>Embryophyta</taxon>
        <taxon>Tracheophyta</taxon>
        <taxon>Spermatophyta</taxon>
        <taxon>Magnoliopsida</taxon>
        <taxon>Liliopsida</taxon>
        <taxon>Poales</taxon>
        <taxon>Poaceae</taxon>
        <taxon>PACMAD clade</taxon>
        <taxon>Panicoideae</taxon>
        <taxon>Andropogonodae</taxon>
        <taxon>Andropogoneae</taxon>
        <taxon>Tripsacinae</taxon>
        <taxon>Zea</taxon>
    </lineage>
</organism>
<dbReference type="PROSITE" id="PS50003">
    <property type="entry name" value="PH_DOMAIN"/>
    <property type="match status" value="1"/>
</dbReference>
<evidence type="ECO:0000256" key="1">
    <source>
        <dbReference type="ARBA" id="ARBA00022468"/>
    </source>
</evidence>
<dbReference type="Gene3D" id="1.10.555.10">
    <property type="entry name" value="Rho GTPase activation protein"/>
    <property type="match status" value="1"/>
</dbReference>
<dbReference type="SMART" id="SM00233">
    <property type="entry name" value="PH"/>
    <property type="match status" value="1"/>
</dbReference>
<feature type="coiled-coil region" evidence="2">
    <location>
        <begin position="1030"/>
        <end position="1096"/>
    </location>
</feature>
<dbReference type="SMR" id="A0A3L6DKQ3"/>
<feature type="compositionally biased region" description="Polar residues" evidence="3">
    <location>
        <begin position="1234"/>
        <end position="1256"/>
    </location>
</feature>
<dbReference type="InterPro" id="IPR011993">
    <property type="entry name" value="PH-like_dom_sf"/>
</dbReference>
<dbReference type="EMBL" id="CM000785">
    <property type="protein sequence ID" value="AQL07920.1"/>
    <property type="molecule type" value="Genomic_DNA"/>
</dbReference>
<dbReference type="InterPro" id="IPR052799">
    <property type="entry name" value="Rho_GAP_Regulators"/>
</dbReference>
<dbReference type="PROSITE" id="PS50878">
    <property type="entry name" value="RT_POL"/>
    <property type="match status" value="1"/>
</dbReference>
<dbReference type="SUPFAM" id="SSF48350">
    <property type="entry name" value="GTPase activation domain, GAP"/>
    <property type="match status" value="1"/>
</dbReference>
<dbReference type="InterPro" id="IPR000198">
    <property type="entry name" value="RhoGAP_dom"/>
</dbReference>
<dbReference type="ExpressionAtlas" id="A0A3L6DKQ3">
    <property type="expression patterns" value="baseline and differential"/>
</dbReference>
<dbReference type="InterPro" id="IPR001849">
    <property type="entry name" value="PH_domain"/>
</dbReference>
<accession>A0A1D6PEF4</accession>
<gene>
    <name evidence="4" type="ORF">ZEAMMB73_Zm00001d047889</name>
</gene>
<feature type="compositionally biased region" description="Acidic residues" evidence="3">
    <location>
        <begin position="878"/>
        <end position="898"/>
    </location>
</feature>
<dbReference type="InterPro" id="IPR026960">
    <property type="entry name" value="RVT-Znf"/>
</dbReference>
<dbReference type="GO" id="GO:0007165">
    <property type="term" value="P:signal transduction"/>
    <property type="evidence" value="ECO:0007669"/>
    <property type="project" value="InterPro"/>
</dbReference>
<dbReference type="InterPro" id="IPR000477">
    <property type="entry name" value="RT_dom"/>
</dbReference>
<feature type="compositionally biased region" description="Basic and acidic residues" evidence="3">
    <location>
        <begin position="899"/>
        <end position="916"/>
    </location>
</feature>
<feature type="region of interest" description="Disordered" evidence="3">
    <location>
        <begin position="861"/>
        <end position="930"/>
    </location>
</feature>
<dbReference type="InterPro" id="IPR043502">
    <property type="entry name" value="DNA/RNA_pol_sf"/>
</dbReference>
<dbReference type="PANTHER" id="PTHR46265">
    <property type="entry name" value="RHO GTPASE-ACTIVATING PROTEIN 7"/>
    <property type="match status" value="1"/>
</dbReference>
<dbReference type="Pfam" id="PF13966">
    <property type="entry name" value="zf-RVT"/>
    <property type="match status" value="1"/>
</dbReference>
<proteinExistence type="predicted"/>
<evidence type="ECO:0000313" key="4">
    <source>
        <dbReference type="EMBL" id="AQL07920.1"/>
    </source>
</evidence>
<keyword evidence="1" id="KW-0343">GTPase activation</keyword>
<dbReference type="SMART" id="SM00324">
    <property type="entry name" value="RhoGAP"/>
    <property type="match status" value="1"/>
</dbReference>
<dbReference type="InterPro" id="IPR008936">
    <property type="entry name" value="Rho_GTPase_activation_prot"/>
</dbReference>
<dbReference type="PROSITE" id="PS50238">
    <property type="entry name" value="RHOGAP"/>
    <property type="match status" value="1"/>
</dbReference>
<dbReference type="Pfam" id="PF00169">
    <property type="entry name" value="PH"/>
    <property type="match status" value="1"/>
</dbReference>
<keyword evidence="2" id="KW-0175">Coiled coil</keyword>
<feature type="compositionally biased region" description="Polar residues" evidence="3">
    <location>
        <begin position="964"/>
        <end position="984"/>
    </location>
</feature>
<dbReference type="CDD" id="cd00821">
    <property type="entry name" value="PH"/>
    <property type="match status" value="1"/>
</dbReference>
<name>A0A3L6DKQ3_MAIZE</name>
<accession>A0A3L6DKQ3</accession>
<dbReference type="CDD" id="cd00159">
    <property type="entry name" value="RhoGAP"/>
    <property type="match status" value="1"/>
</dbReference>
<dbReference type="InterPro" id="IPR025757">
    <property type="entry name" value="MIP1_Leuzipper"/>
</dbReference>
<dbReference type="PANTHER" id="PTHR46265:SF7">
    <property type="entry name" value="RHO GTPASE ACTIVATION PROTEIN (RHOGAP) WITH PH DOMAIN"/>
    <property type="match status" value="1"/>
</dbReference>
<dbReference type="GO" id="GO:0005096">
    <property type="term" value="F:GTPase activator activity"/>
    <property type="evidence" value="ECO:0007669"/>
    <property type="project" value="UniProtKB-KW"/>
</dbReference>
<dbReference type="Pfam" id="PF00078">
    <property type="entry name" value="RVT_1"/>
    <property type="match status" value="1"/>
</dbReference>
<reference evidence="4" key="1">
    <citation type="submission" date="2015-12" db="EMBL/GenBank/DDBJ databases">
        <title>Update maize B73 reference genome by single molecule sequencing technologies.</title>
        <authorList>
            <consortium name="Maize Genome Sequencing Project"/>
            <person name="Ware D."/>
        </authorList>
    </citation>
    <scope>NUCLEOTIDE SEQUENCE</scope>
    <source>
        <tissue evidence="4">Seedling</tissue>
    </source>
</reference>
<feature type="region of interest" description="Disordered" evidence="3">
    <location>
        <begin position="1290"/>
        <end position="1315"/>
    </location>
</feature>
<dbReference type="SUPFAM" id="SSF56672">
    <property type="entry name" value="DNA/RNA polymerases"/>
    <property type="match status" value="1"/>
</dbReference>
<evidence type="ECO:0000256" key="2">
    <source>
        <dbReference type="SAM" id="Coils"/>
    </source>
</evidence>
<dbReference type="Pfam" id="PF14389">
    <property type="entry name" value="Lzipper-MIP1"/>
    <property type="match status" value="1"/>
</dbReference>
<dbReference type="SUPFAM" id="SSF50729">
    <property type="entry name" value="PH domain-like"/>
    <property type="match status" value="1"/>
</dbReference>
<sequence>MISNILASSSTQVLLNGSPGIPIRHRRGLRQGDPLSPMLFVLVMDVLNSLFNLAENRGLLHSLEGANIRNRLSIYADDVVLFVQPFEEDFQCVKTILDCFGSAMGLVSNLQKSFVIPIRCNEQAVQMGCNILQCTSSSFPCTYLGLPISDKKLRKSDLMVWVEKVADRLPNWKARLLSLAGRTAMVRFVLSAIPIYLLIAMKIPKWVINSIDEIQRGFIWKGRKEVNGGNCLVSWDIVTRPLDLGGLGISILLYQSWALQAKWLWLEKTDPNKSWFGLDLPIQQLVKRFFTSSIVTLVGNGYNTLFWTDRWLDGFCIQDFAPAVVANVGKRAISSRTVAHALQNWQWISGIETPLNLPGLQQYLNLWDALRGVVLTQEVDRHVWIHSSSGQFSSKSCYRAFFMGSITFEPWKRLWKTWAPPKCNFFLWLAIRNKCWTTDRLQKRGLDYPKVCPLCDQDSENIQHLLCTCIFARQFWFYILSSLGLANLSPASNESTFADWWEKVLKSGNLLLSSKGIGWTVWKKRWFILTRTSLVFFRSDPSVPPPRGSEPIVTLGGIDLNNSASMIVKEERKVITVIFPDGRDGRTFTLKAETIEDLNEWRSALENALAQAPSVANTAGQHLAVSTDITEPVEAAVEQLEDKSVIGRPAEFALVDADGTTAFLEKALKFIEDYGVKVEGILRQSADVEEVKRRVQDYEKGKNEFSPEEDAHVIGDCIKCILREMPSSPIPAPCCTALVRAYRTDKTRRLDAMNRVIYEVFPEPNRQLLQRILKMMQIVGSHKAENRMSPSALAACMAPLLLRPLLLGECEIDSEFNMAGDGSFQLLQAAAAANHAQAIVIIMLEEYDQIFDDIEDGSYSSDAYTESDIDKEYSTDNDIPEDDGSYGCGEDVEEDLNDDTEHSSGIRIDNADDKVNNNKSSTTCDDNDKVVQPPAARAMRIEHGVPMDDSNQISSLSKVDDTSKMQSNSSFTDHIQKPNADSSYLSAKFTEKTGGSTYESKRNSWGRTSARKGLSTEEAGCCSDNDEAHIAKLENKKTHLQSKLTEEVKENTVLQANLERRKAALHERRVALEKEVENLRDQLQKERNLRASLESGLMNMRRGQVSFPSTIDTKTKADLEEVAAAEADIMNLKQKVSDLRGQLNYQVQLSSTSLCESCNKRAINADKLVEGEQNAGLSPQIGSSVEAPPIQGSNSVVPDMLWATNQMVQKMLYSKGEIAKDGQDGSLTSKWNFAQRPHSNSPVMSRVQGSNAYSSTKNEESGAAPSSALAKLTTRLNFLKERRALLASEMQNLDLGRSQAQRHTAPPKTETPTDK</sequence>
<dbReference type="Pfam" id="PF00620">
    <property type="entry name" value="RhoGAP"/>
    <property type="match status" value="1"/>
</dbReference>
<feature type="region of interest" description="Disordered" evidence="3">
    <location>
        <begin position="1234"/>
        <end position="1267"/>
    </location>
</feature>
<evidence type="ECO:0000256" key="3">
    <source>
        <dbReference type="SAM" id="MobiDB-lite"/>
    </source>
</evidence>
<feature type="region of interest" description="Disordered" evidence="3">
    <location>
        <begin position="963"/>
        <end position="984"/>
    </location>
</feature>
<dbReference type="Gene3D" id="2.30.29.30">
    <property type="entry name" value="Pleckstrin-homology domain (PH domain)/Phosphotyrosine-binding domain (PTB)"/>
    <property type="match status" value="1"/>
</dbReference>
<dbReference type="IntAct" id="A0A3L6DKQ3">
    <property type="interactions" value="4"/>
</dbReference>
<protein>
    <submittedName>
        <fullName evidence="4">Uncharacterized protein</fullName>
    </submittedName>
</protein>